<evidence type="ECO:0000313" key="3">
    <source>
        <dbReference type="Proteomes" id="UP000330809"/>
    </source>
</evidence>
<evidence type="ECO:0000259" key="1">
    <source>
        <dbReference type="Pfam" id="PF07238"/>
    </source>
</evidence>
<feature type="domain" description="PilZ" evidence="1">
    <location>
        <begin position="38"/>
        <end position="97"/>
    </location>
</feature>
<organism evidence="2 3">
    <name type="scientific">Pseudomonas fragi</name>
    <dbReference type="NCBI Taxonomy" id="296"/>
    <lineage>
        <taxon>Bacteria</taxon>
        <taxon>Pseudomonadati</taxon>
        <taxon>Pseudomonadota</taxon>
        <taxon>Gammaproteobacteria</taxon>
        <taxon>Pseudomonadales</taxon>
        <taxon>Pseudomonadaceae</taxon>
        <taxon>Pseudomonas</taxon>
    </lineage>
</organism>
<name>A0A449IIE5_PSEFR</name>
<protein>
    <submittedName>
        <fullName evidence="2">Type IV pilus assembly PilZ</fullName>
    </submittedName>
</protein>
<evidence type="ECO:0000313" key="2">
    <source>
        <dbReference type="EMBL" id="VFB19203.1"/>
    </source>
</evidence>
<dbReference type="GO" id="GO:0035438">
    <property type="term" value="F:cyclic-di-GMP binding"/>
    <property type="evidence" value="ECO:0007669"/>
    <property type="project" value="InterPro"/>
</dbReference>
<accession>A0A449IIE5</accession>
<dbReference type="Pfam" id="PF07238">
    <property type="entry name" value="PilZ"/>
    <property type="match status" value="1"/>
</dbReference>
<proteinExistence type="predicted"/>
<gene>
    <name evidence="2" type="primary">pilZ2</name>
    <name evidence="2" type="ORF">NCTC10754_01786</name>
</gene>
<dbReference type="AlphaFoldDB" id="A0A449IIE5"/>
<reference evidence="2 3" key="1">
    <citation type="submission" date="2019-02" db="EMBL/GenBank/DDBJ databases">
        <authorList>
            <consortium name="Pathogen Informatics"/>
        </authorList>
    </citation>
    <scope>NUCLEOTIDE SEQUENCE [LARGE SCALE GENOMIC DNA]</scope>
    <source>
        <strain evidence="2 3">3012STDY7103891</strain>
    </source>
</reference>
<dbReference type="EMBL" id="CAACYJ010000027">
    <property type="protein sequence ID" value="VFB19203.1"/>
    <property type="molecule type" value="Genomic_DNA"/>
</dbReference>
<sequence>MLNGLSIVKLNMVIERLIQRHQLTFFLKVFNRFTDKPIGYLGNVSDGGLMLISQLPMLVDANFEFRIKLPGADGEVQFIDLTARCLWCREDLTPHYYDSGFILYQPPAEYSGLISALQRYFSFQPLQASA</sequence>
<dbReference type="Proteomes" id="UP000330809">
    <property type="component" value="Unassembled WGS sequence"/>
</dbReference>
<dbReference type="InterPro" id="IPR009875">
    <property type="entry name" value="PilZ_domain"/>
</dbReference>